<organism evidence="2">
    <name type="scientific">Penaeus monodon majanivirus B</name>
    <dbReference type="NCBI Taxonomy" id="2984272"/>
    <lineage>
        <taxon>Viruses</taxon>
        <taxon>Viruses incertae sedis</taxon>
        <taxon>Naldaviricetes</taxon>
        <taxon>Nimaviridae</taxon>
    </lineage>
</organism>
<evidence type="ECO:0000256" key="1">
    <source>
        <dbReference type="SAM" id="MobiDB-lite"/>
    </source>
</evidence>
<dbReference type="PANTHER" id="PTHR34586">
    <property type="entry name" value="SPERACT/SCAVENGER RECEPTOR DOMAIN-CONTAINING PROTEIN"/>
    <property type="match status" value="1"/>
</dbReference>
<proteinExistence type="predicted"/>
<feature type="compositionally biased region" description="Low complexity" evidence="1">
    <location>
        <begin position="1116"/>
        <end position="1169"/>
    </location>
</feature>
<dbReference type="EMBL" id="LC738871">
    <property type="protein sequence ID" value="BDT62065.1"/>
    <property type="molecule type" value="Genomic_DNA"/>
</dbReference>
<dbReference type="InterPro" id="IPR053097">
    <property type="entry name" value="Prespore_vesicle_assoc"/>
</dbReference>
<reference evidence="2" key="1">
    <citation type="submission" date="2022-10" db="EMBL/GenBank/DDBJ databases">
        <title>Genome sequences of endogenous nimaviruses in decapod crustaceans.</title>
        <authorList>
            <person name="Kawato S."/>
            <person name="Nozaki R."/>
            <person name="Kondo H."/>
            <person name="Hirono I."/>
        </authorList>
    </citation>
    <scope>NUCLEOTIDE SEQUENCE</scope>
    <source>
        <strain evidence="2">Mikawa2016</strain>
    </source>
</reference>
<name>A0A9C7EY66_9VIRU</name>
<dbReference type="PANTHER" id="PTHR34586:SF3">
    <property type="entry name" value="FOLLISTATIN-LIKE DOMAIN-CONTAINING PROTEIN"/>
    <property type="match status" value="1"/>
</dbReference>
<feature type="region of interest" description="Disordered" evidence="1">
    <location>
        <begin position="1103"/>
        <end position="1169"/>
    </location>
</feature>
<protein>
    <submittedName>
        <fullName evidence="2">Wsv289-like protein</fullName>
    </submittedName>
</protein>
<sequence length="1600" mass="183194">MPTIEKVEFSNDNNSDNENRYKIRKSSFRKYDYSTIVNLVDTSSLEFKLDTCGTITDEGILKSTIKHIKTWPKIIIVETNSRITLESISTLSLCKLIDIRLKALNDHVNNDHDDNDDDDDDDRDDRISKEVIQTTKARLECIKSTLPTIIILQPNEWKITETERIYFSLRGHEGLQDLVSVFDVNFEEWISKTLSVISLDTEAVFYPHLDIMDIVLDHNALLSTYKLFNTRLERHVIFRLKGVNLVITSPLYSGKTSCDFLGISKHKKSENISTDKDMLFMIEKDLYQNHHSIEKIKDILAYYQQEENSSGCIRIDKKYRYSVEDRKKKQIPLMLTKGFVPGYTNMLEADTANAAAAAAADDDDDDDDDNNNDDIVTNKRKHFKTVNFFVSCAVIEKAQDKSKINTTDKTTSTKTSSKNIDDLLKMNNDAMQNVGKAKLADDHNSSGKVETVAIFNNFIDASRIISQRSDQERVNIRVDIQIDGKGLAPSTITGLNAMNGSSVFRGGKLVADSDGCVYFRPVFDECFPEQYYRHIPIRELVSYLLDPPRSIREQQDAISHERYQPTVKLLYKTLFEKDIEKCAIGNGITNNRNETVFSHRDNISSLTKRILNKMNELTLLLSQKLFGVSTSPLFGDRLWNSPHWDFPVGVIVCLYGMLLERLGDDGIGGGGNGNSGSCELWRATHEAVLVRLLMHVFDAIVENGIWVAFQVRSFMAFIIEGVLLPLLNNKNRLLLSSDHTTDVITSLAFQWIAVDSAARNKGLCKCFPNRFTWFYIEPNRKMIDYVYSPIPKFILSHHRRSSEVYVTSKILQSLIQNWSPSKRIRDKIFAIRNFVMPTRRSFVSYSFPLNSLNGLRVIIKGLPSNTTAATTTTTTNNNNIFITNDVNNSININNNRHQDEDDISTRYHYTPPLALLEPNAEFLTLGTLKDLKMLDSSLNVVWNEKSSSSLSSQYQPNGIIMKAIKQNSFTGSDSDTDIIRDKYITLETSKYNVNYWMSQLSCETLKLLTEKKESAHSFIDGIAEDLPLDVVEEMASPIMNNCITFHNTDNEGFSWLFDYGLKFNLVKFDPDDVQEYHNHVCYNSLDKLDKLLSVINNLTTTCENINSDNNNKHNKSYNNNNNNNDNNNNINNNKDNNNNNNNNNNMLYNNNNNNNNNNNTNNNFNHNNRDNNVYTLIPFQFLEHMQQYHYSKDPWYMSVCTENSSSSSFNIDHTLVFIYKKLPEVLESIMLRIMITSEPEEIELVRKLAINVSRIIADSLLICLDPRNALNIKMTLEEAVTIVCNETGAFSLHKKGGGRKREVRDETDNCSIVTEILSSSKYVKLISEKNFIGKDTLLEYLNSLNSSRSLSSVFSSEEREIIDHENSPVQKNIKTRRGLENVSQTWTDENINRPYVVPTFQGRDGNRFALLANMPDNLHIYVPALPTSFLMAEQIKSVLELAKDKTKHLIKHKESESTSIKNYKEEITKKFVEIWGEYNTRDKQNKVNEAIQADILSALKSKQKIAIKNKKLLSSLPFFLDINTYFLHLAIRSITDIDYYVRVPNFWRMMNIQEMLKFAIDIMLITLQKLVNVGLNTARRFSELAKVAKNLHEAENSVMF</sequence>
<accession>A0A9C7EY66</accession>
<evidence type="ECO:0000313" key="2">
    <source>
        <dbReference type="EMBL" id="BDT62065.1"/>
    </source>
</evidence>